<sequence>MKTSELDLETEKGLSEQKQIISYDPHSNIDYQSLEPGTIVKYSLSNGLDILLETHPNAWTPSSLFSMTMCELIAADDCRGKVVMDFAGGSGMFGIVAGKCGAAKVICTELNPYAVALQGRNWELNGLNPKDFQSFQSNCFAAVKGNPEIEGKVDRIYLNPPALPDTEEKLEARLKFANQFRGGEWNRNGDRGRLVMDTLIEEASSYLAPEGEIMFIATSKNGPRLTYRLMQKYWGKGIQSNGHNPLDYCINWEERGDANWAVVRRVNVPLANYHTDFVQSYQKLADREGEPSPFLEEDGTLYQQLYFIRAHKALVTS</sequence>
<organism evidence="4 5">
    <name type="scientific">Moorena producens (strain JHB)</name>
    <dbReference type="NCBI Taxonomy" id="1454205"/>
    <lineage>
        <taxon>Bacteria</taxon>
        <taxon>Bacillati</taxon>
        <taxon>Cyanobacteriota</taxon>
        <taxon>Cyanophyceae</taxon>
        <taxon>Coleofasciculales</taxon>
        <taxon>Coleofasciculaceae</taxon>
        <taxon>Moorena</taxon>
    </lineage>
</organism>
<evidence type="ECO:0000256" key="2">
    <source>
        <dbReference type="ARBA" id="ARBA00022679"/>
    </source>
</evidence>
<dbReference type="InterPro" id="IPR029063">
    <property type="entry name" value="SAM-dependent_MTases_sf"/>
</dbReference>
<dbReference type="SUPFAM" id="SSF53335">
    <property type="entry name" value="S-adenosyl-L-methionine-dependent methyltransferases"/>
    <property type="match status" value="1"/>
</dbReference>
<accession>A0A1D9G9K6</accession>
<proteinExistence type="predicted"/>
<dbReference type="CDD" id="cd02440">
    <property type="entry name" value="AdoMet_MTases"/>
    <property type="match status" value="1"/>
</dbReference>
<dbReference type="Proteomes" id="UP000176944">
    <property type="component" value="Chromosome"/>
</dbReference>
<protein>
    <submittedName>
        <fullName evidence="4">Methyltransferase</fullName>
    </submittedName>
</protein>
<dbReference type="GO" id="GO:0008276">
    <property type="term" value="F:protein methyltransferase activity"/>
    <property type="evidence" value="ECO:0007669"/>
    <property type="project" value="TreeGrafter"/>
</dbReference>
<reference evidence="5" key="1">
    <citation type="submission" date="2016-10" db="EMBL/GenBank/DDBJ databases">
        <title>Comparative genomics uncovers the prolific and rare metabolic potential of the cyanobacterial genus Moorea.</title>
        <authorList>
            <person name="Leao T."/>
            <person name="Castelao G."/>
            <person name="Korobeynikov A."/>
            <person name="Monroe E.A."/>
            <person name="Podell S."/>
            <person name="Glukhov E."/>
            <person name="Allen E."/>
            <person name="Gerwick W.H."/>
            <person name="Gerwick L."/>
        </authorList>
    </citation>
    <scope>NUCLEOTIDE SEQUENCE [LARGE SCALE GENOMIC DNA]</scope>
    <source>
        <strain evidence="5">JHB</strain>
    </source>
</reference>
<dbReference type="Pfam" id="PF03602">
    <property type="entry name" value="Cons_hypoth95"/>
    <property type="match status" value="1"/>
</dbReference>
<evidence type="ECO:0000313" key="5">
    <source>
        <dbReference type="Proteomes" id="UP000176944"/>
    </source>
</evidence>
<evidence type="ECO:0000256" key="1">
    <source>
        <dbReference type="ARBA" id="ARBA00022603"/>
    </source>
</evidence>
<dbReference type="EMBL" id="CP017708">
    <property type="protein sequence ID" value="AOY84308.1"/>
    <property type="molecule type" value="Genomic_DNA"/>
</dbReference>
<evidence type="ECO:0000256" key="3">
    <source>
        <dbReference type="ARBA" id="ARBA00022691"/>
    </source>
</evidence>
<keyword evidence="2" id="KW-0808">Transferase</keyword>
<dbReference type="Gene3D" id="3.40.50.150">
    <property type="entry name" value="Vaccinia Virus protein VP39"/>
    <property type="match status" value="1"/>
</dbReference>
<dbReference type="AlphaFoldDB" id="A0A1D9G9K6"/>
<dbReference type="GO" id="GO:0008757">
    <property type="term" value="F:S-adenosylmethionine-dependent methyltransferase activity"/>
    <property type="evidence" value="ECO:0007669"/>
    <property type="project" value="TreeGrafter"/>
</dbReference>
<name>A0A1D9G9K6_MOOP1</name>
<dbReference type="GO" id="GO:0035657">
    <property type="term" value="C:eRF1 methyltransferase complex"/>
    <property type="evidence" value="ECO:0007669"/>
    <property type="project" value="TreeGrafter"/>
</dbReference>
<keyword evidence="1 4" id="KW-0489">Methyltransferase</keyword>
<dbReference type="PANTHER" id="PTHR45875">
    <property type="entry name" value="METHYLTRANSFERASE N6AMT1"/>
    <property type="match status" value="1"/>
</dbReference>
<dbReference type="GO" id="GO:0032259">
    <property type="term" value="P:methylation"/>
    <property type="evidence" value="ECO:0007669"/>
    <property type="project" value="UniProtKB-KW"/>
</dbReference>
<gene>
    <name evidence="4" type="ORF">BJP36_34670</name>
</gene>
<dbReference type="PANTHER" id="PTHR45875:SF1">
    <property type="entry name" value="METHYLTRANSFERASE N6AMT1"/>
    <property type="match status" value="1"/>
</dbReference>
<evidence type="ECO:0000313" key="4">
    <source>
        <dbReference type="EMBL" id="AOY84308.1"/>
    </source>
</evidence>
<keyword evidence="3" id="KW-0949">S-adenosyl-L-methionine</keyword>
<dbReference type="InterPro" id="IPR052190">
    <property type="entry name" value="Euk-Arch_PrmC-MTase"/>
</dbReference>